<dbReference type="PROSITE" id="PS50995">
    <property type="entry name" value="HTH_MARR_2"/>
    <property type="match status" value="1"/>
</dbReference>
<dbReference type="OrthoDB" id="9814496at2"/>
<accession>A0A2U8WIS8</accession>
<dbReference type="InterPro" id="IPR039422">
    <property type="entry name" value="MarR/SlyA-like"/>
</dbReference>
<feature type="domain" description="HTH marR-type" evidence="1">
    <location>
        <begin position="29"/>
        <end position="160"/>
    </location>
</feature>
<organism evidence="2 3">
    <name type="scientific">Methylobacterium terrae</name>
    <dbReference type="NCBI Taxonomy" id="2202827"/>
    <lineage>
        <taxon>Bacteria</taxon>
        <taxon>Pseudomonadati</taxon>
        <taxon>Pseudomonadota</taxon>
        <taxon>Alphaproteobacteria</taxon>
        <taxon>Hyphomicrobiales</taxon>
        <taxon>Methylobacteriaceae</taxon>
        <taxon>Methylobacterium</taxon>
    </lineage>
</organism>
<evidence type="ECO:0000313" key="3">
    <source>
        <dbReference type="Proteomes" id="UP000245444"/>
    </source>
</evidence>
<dbReference type="RefSeq" id="WP_109958379.1">
    <property type="nucleotide sequence ID" value="NZ_CP029553.1"/>
</dbReference>
<dbReference type="InterPro" id="IPR036390">
    <property type="entry name" value="WH_DNA-bd_sf"/>
</dbReference>
<dbReference type="InterPro" id="IPR000835">
    <property type="entry name" value="HTH_MarR-typ"/>
</dbReference>
<sequence>MNAPHAKPAPLPDPDPEADAEAFRTYRVEDQIGYLIRRAHQRASAIFEGVMRDFSVTPVQFAVMCKLHDLGATSQNQVGRLVGVDPATMFGVARRLAARGFVRTTADAADARLVLLALTDEGFRVIEAMKGRGPEVTARTLAPLSPAEADELVRLIARLG</sequence>
<dbReference type="AlphaFoldDB" id="A0A2U8WIS8"/>
<evidence type="ECO:0000259" key="1">
    <source>
        <dbReference type="PROSITE" id="PS50995"/>
    </source>
</evidence>
<dbReference type="GO" id="GO:0006950">
    <property type="term" value="P:response to stress"/>
    <property type="evidence" value="ECO:0007669"/>
    <property type="project" value="TreeGrafter"/>
</dbReference>
<keyword evidence="3" id="KW-1185">Reference proteome</keyword>
<dbReference type="PANTHER" id="PTHR33164">
    <property type="entry name" value="TRANSCRIPTIONAL REGULATOR, MARR FAMILY"/>
    <property type="match status" value="1"/>
</dbReference>
<dbReference type="GO" id="GO:0003700">
    <property type="term" value="F:DNA-binding transcription factor activity"/>
    <property type="evidence" value="ECO:0007669"/>
    <property type="project" value="InterPro"/>
</dbReference>
<protein>
    <submittedName>
        <fullName evidence="2">MarR family transcriptional regulator</fullName>
    </submittedName>
</protein>
<dbReference type="Proteomes" id="UP000245444">
    <property type="component" value="Chromosome"/>
</dbReference>
<dbReference type="Gene3D" id="1.10.10.10">
    <property type="entry name" value="Winged helix-like DNA-binding domain superfamily/Winged helix DNA-binding domain"/>
    <property type="match status" value="1"/>
</dbReference>
<dbReference type="PANTHER" id="PTHR33164:SF95">
    <property type="entry name" value="TRANSCRIPTIONAL REGULATOR"/>
    <property type="match status" value="1"/>
</dbReference>
<dbReference type="KEGG" id="mtea:DK419_06595"/>
<dbReference type="SUPFAM" id="SSF46785">
    <property type="entry name" value="Winged helix' DNA-binding domain"/>
    <property type="match status" value="1"/>
</dbReference>
<gene>
    <name evidence="2" type="ORF">DK419_06595</name>
</gene>
<reference evidence="2 3" key="1">
    <citation type="submission" date="2018-05" db="EMBL/GenBank/DDBJ databases">
        <title>Complete Genome Sequence of Methylobacterium sp. 17Sr1-28.</title>
        <authorList>
            <person name="Srinivasan S."/>
        </authorList>
    </citation>
    <scope>NUCLEOTIDE SEQUENCE [LARGE SCALE GENOMIC DNA]</scope>
    <source>
        <strain evidence="2 3">17Sr1-28</strain>
    </source>
</reference>
<dbReference type="EMBL" id="CP029553">
    <property type="protein sequence ID" value="AWN46023.1"/>
    <property type="molecule type" value="Genomic_DNA"/>
</dbReference>
<name>A0A2U8WIS8_9HYPH</name>
<proteinExistence type="predicted"/>
<dbReference type="InterPro" id="IPR036388">
    <property type="entry name" value="WH-like_DNA-bd_sf"/>
</dbReference>
<dbReference type="Pfam" id="PF01047">
    <property type="entry name" value="MarR"/>
    <property type="match status" value="1"/>
</dbReference>
<evidence type="ECO:0000313" key="2">
    <source>
        <dbReference type="EMBL" id="AWN46023.1"/>
    </source>
</evidence>
<dbReference type="SMART" id="SM00347">
    <property type="entry name" value="HTH_MARR"/>
    <property type="match status" value="1"/>
</dbReference>